<dbReference type="AlphaFoldDB" id="A0A5J4TBI5"/>
<comment type="caution">
    <text evidence="1">The sequence shown here is derived from an EMBL/GenBank/DDBJ whole genome shotgun (WGS) entry which is preliminary data.</text>
</comment>
<gene>
    <name evidence="1" type="ORF">EZS28_048876</name>
</gene>
<dbReference type="InterPro" id="IPR043136">
    <property type="entry name" value="B30.2/SPRY_sf"/>
</dbReference>
<protein>
    <recommendedName>
        <fullName evidence="3">SPRY domain-containing protein</fullName>
    </recommendedName>
</protein>
<name>A0A5J4TBI5_9EUKA</name>
<accession>A0A5J4TBI5</accession>
<organism evidence="1 2">
    <name type="scientific">Streblomastix strix</name>
    <dbReference type="NCBI Taxonomy" id="222440"/>
    <lineage>
        <taxon>Eukaryota</taxon>
        <taxon>Metamonada</taxon>
        <taxon>Preaxostyla</taxon>
        <taxon>Oxymonadida</taxon>
        <taxon>Streblomastigidae</taxon>
        <taxon>Streblomastix</taxon>
    </lineage>
</organism>
<dbReference type="EMBL" id="SNRW01034368">
    <property type="protein sequence ID" value="KAA6355597.1"/>
    <property type="molecule type" value="Genomic_DNA"/>
</dbReference>
<feature type="non-terminal residue" evidence="1">
    <location>
        <position position="1"/>
    </location>
</feature>
<evidence type="ECO:0000313" key="1">
    <source>
        <dbReference type="EMBL" id="KAA6355597.1"/>
    </source>
</evidence>
<sequence length="90" mass="10080">GNVYYKGAATTGNTGFAQNQIIKMEYDSEKGTVIFFVNGTQQPVYISGIKEKIRFVIHFYRADQICIIHSFKKLAAPTSATVSNEKAVQW</sequence>
<dbReference type="Proteomes" id="UP000324800">
    <property type="component" value="Unassembled WGS sequence"/>
</dbReference>
<evidence type="ECO:0000313" key="2">
    <source>
        <dbReference type="Proteomes" id="UP000324800"/>
    </source>
</evidence>
<proteinExistence type="predicted"/>
<dbReference type="Gene3D" id="2.60.120.920">
    <property type="match status" value="1"/>
</dbReference>
<evidence type="ECO:0008006" key="3">
    <source>
        <dbReference type="Google" id="ProtNLM"/>
    </source>
</evidence>
<reference evidence="1 2" key="1">
    <citation type="submission" date="2019-03" db="EMBL/GenBank/DDBJ databases">
        <title>Single cell metagenomics reveals metabolic interactions within the superorganism composed of flagellate Streblomastix strix and complex community of Bacteroidetes bacteria on its surface.</title>
        <authorList>
            <person name="Treitli S.C."/>
            <person name="Kolisko M."/>
            <person name="Husnik F."/>
            <person name="Keeling P."/>
            <person name="Hampl V."/>
        </authorList>
    </citation>
    <scope>NUCLEOTIDE SEQUENCE [LARGE SCALE GENOMIC DNA]</scope>
    <source>
        <strain evidence="1">ST1C</strain>
    </source>
</reference>